<organism evidence="11 12">
    <name type="scientific">Apis cerana cerana</name>
    <name type="common">Oriental honeybee</name>
    <dbReference type="NCBI Taxonomy" id="94128"/>
    <lineage>
        <taxon>Eukaryota</taxon>
        <taxon>Metazoa</taxon>
        <taxon>Ecdysozoa</taxon>
        <taxon>Arthropoda</taxon>
        <taxon>Hexapoda</taxon>
        <taxon>Insecta</taxon>
        <taxon>Pterygota</taxon>
        <taxon>Neoptera</taxon>
        <taxon>Endopterygota</taxon>
        <taxon>Hymenoptera</taxon>
        <taxon>Apocrita</taxon>
        <taxon>Aculeata</taxon>
        <taxon>Apoidea</taxon>
        <taxon>Anthophila</taxon>
        <taxon>Apidae</taxon>
        <taxon>Apis</taxon>
    </lineage>
</organism>
<dbReference type="GO" id="GO:0015074">
    <property type="term" value="P:DNA integration"/>
    <property type="evidence" value="ECO:0007669"/>
    <property type="project" value="UniProtKB-KW"/>
</dbReference>
<keyword evidence="9" id="KW-0233">DNA recombination</keyword>
<evidence type="ECO:0000256" key="1">
    <source>
        <dbReference type="ARBA" id="ARBA00022722"/>
    </source>
</evidence>
<dbReference type="GO" id="GO:0003887">
    <property type="term" value="F:DNA-directed DNA polymerase activity"/>
    <property type="evidence" value="ECO:0007669"/>
    <property type="project" value="UniProtKB-KW"/>
</dbReference>
<dbReference type="GO" id="GO:0016787">
    <property type="term" value="F:hydrolase activity"/>
    <property type="evidence" value="ECO:0007669"/>
    <property type="project" value="UniProtKB-KW"/>
</dbReference>
<dbReference type="PANTHER" id="PTHR42648">
    <property type="entry name" value="TRANSPOSASE, PUTATIVE-RELATED"/>
    <property type="match status" value="1"/>
</dbReference>
<keyword evidence="4" id="KW-0378">Hydrolase</keyword>
<evidence type="ECO:0000256" key="9">
    <source>
        <dbReference type="ARBA" id="ARBA00023172"/>
    </source>
</evidence>
<dbReference type="GO" id="GO:0006310">
    <property type="term" value="P:DNA recombination"/>
    <property type="evidence" value="ECO:0007669"/>
    <property type="project" value="UniProtKB-KW"/>
</dbReference>
<evidence type="ECO:0000256" key="5">
    <source>
        <dbReference type="ARBA" id="ARBA00022842"/>
    </source>
</evidence>
<evidence type="ECO:0000256" key="3">
    <source>
        <dbReference type="ARBA" id="ARBA00022759"/>
    </source>
</evidence>
<dbReference type="PANTHER" id="PTHR42648:SF11">
    <property type="entry name" value="TRANSPOSON TY4-P GAG-POL POLYPROTEIN"/>
    <property type="match status" value="1"/>
</dbReference>
<dbReference type="InterPro" id="IPR039537">
    <property type="entry name" value="Retrotran_Ty1/copia-like"/>
</dbReference>
<sequence length="153" mass="18150">MVPFTLEQNAERENRFVVDLAKTSLHAEKLPVKMCAEAVNYTIYTLNKTGISGEKGVTNIELWLKKKPKISNLRTFGEEVYFYISKEKRRKWNVKAEKSVFVGYDENTKGFRIWLPERGQVKIHRDVRFTDQYYEFNSNEEWESDSNTIIFKH</sequence>
<keyword evidence="8" id="KW-0808">Transferase</keyword>
<evidence type="ECO:0000256" key="7">
    <source>
        <dbReference type="ARBA" id="ARBA00022918"/>
    </source>
</evidence>
<reference evidence="11 12" key="1">
    <citation type="submission" date="2014-07" db="EMBL/GenBank/DDBJ databases">
        <title>Genomic and transcriptomic analysis on Apis cerana provide comprehensive insights into honey bee biology.</title>
        <authorList>
            <person name="Diao Q."/>
            <person name="Sun L."/>
            <person name="Zheng H."/>
            <person name="Zheng H."/>
            <person name="Xu S."/>
            <person name="Wang S."/>
            <person name="Zeng Z."/>
            <person name="Hu F."/>
            <person name="Su S."/>
            <person name="Wu J."/>
        </authorList>
    </citation>
    <scope>NUCLEOTIDE SEQUENCE [LARGE SCALE GENOMIC DNA]</scope>
    <source>
        <tissue evidence="11">Pupae without intestine</tissue>
    </source>
</reference>
<dbReference type="GO" id="GO:0046872">
    <property type="term" value="F:metal ion binding"/>
    <property type="evidence" value="ECO:0007669"/>
    <property type="project" value="UniProtKB-KW"/>
</dbReference>
<keyword evidence="8" id="KW-0548">Nucleotidyltransferase</keyword>
<gene>
    <name evidence="11" type="ORF">APICC_05080</name>
</gene>
<keyword evidence="8" id="KW-0239">DNA-directed DNA polymerase</keyword>
<keyword evidence="7" id="KW-0695">RNA-directed DNA polymerase</keyword>
<evidence type="ECO:0000259" key="10">
    <source>
        <dbReference type="Pfam" id="PF25597"/>
    </source>
</evidence>
<name>A0A2A3E1D4_APICC</name>
<evidence type="ECO:0000256" key="2">
    <source>
        <dbReference type="ARBA" id="ARBA00022723"/>
    </source>
</evidence>
<evidence type="ECO:0000256" key="4">
    <source>
        <dbReference type="ARBA" id="ARBA00022801"/>
    </source>
</evidence>
<dbReference type="GO" id="GO:0003964">
    <property type="term" value="F:RNA-directed DNA polymerase activity"/>
    <property type="evidence" value="ECO:0007669"/>
    <property type="project" value="UniProtKB-KW"/>
</dbReference>
<evidence type="ECO:0000256" key="6">
    <source>
        <dbReference type="ARBA" id="ARBA00022908"/>
    </source>
</evidence>
<keyword evidence="12" id="KW-1185">Reference proteome</keyword>
<evidence type="ECO:0000313" key="12">
    <source>
        <dbReference type="Proteomes" id="UP000242457"/>
    </source>
</evidence>
<keyword evidence="1" id="KW-0540">Nuclease</keyword>
<dbReference type="AlphaFoldDB" id="A0A2A3E1D4"/>
<evidence type="ECO:0000256" key="8">
    <source>
        <dbReference type="ARBA" id="ARBA00022932"/>
    </source>
</evidence>
<evidence type="ECO:0000313" key="11">
    <source>
        <dbReference type="EMBL" id="PBC25508.1"/>
    </source>
</evidence>
<protein>
    <submittedName>
        <fullName evidence="11">Retrovirus-related Pol polyprotein from transposon TNT</fullName>
    </submittedName>
</protein>
<dbReference type="EMBL" id="KZ288457">
    <property type="protein sequence ID" value="PBC25508.1"/>
    <property type="molecule type" value="Genomic_DNA"/>
</dbReference>
<feature type="domain" description="Retroviral polymerase SH3-like" evidence="10">
    <location>
        <begin position="80"/>
        <end position="139"/>
    </location>
</feature>
<proteinExistence type="predicted"/>
<dbReference type="Proteomes" id="UP000242457">
    <property type="component" value="Unassembled WGS sequence"/>
</dbReference>
<accession>A0A2A3E1D4</accession>
<keyword evidence="2" id="KW-0479">Metal-binding</keyword>
<keyword evidence="5" id="KW-0460">Magnesium</keyword>
<keyword evidence="6" id="KW-0229">DNA integration</keyword>
<dbReference type="GO" id="GO:0004519">
    <property type="term" value="F:endonuclease activity"/>
    <property type="evidence" value="ECO:0007669"/>
    <property type="project" value="UniProtKB-KW"/>
</dbReference>
<dbReference type="OrthoDB" id="7617425at2759"/>
<dbReference type="STRING" id="94128.A0A2A3E1D4"/>
<dbReference type="InterPro" id="IPR057670">
    <property type="entry name" value="SH3_retrovirus"/>
</dbReference>
<dbReference type="Pfam" id="PF25597">
    <property type="entry name" value="SH3_retrovirus"/>
    <property type="match status" value="1"/>
</dbReference>
<keyword evidence="3" id="KW-0255">Endonuclease</keyword>